<protein>
    <recommendedName>
        <fullName evidence="3">DUF309 domain-containing protein</fullName>
    </recommendedName>
</protein>
<dbReference type="RefSeq" id="WP_008160794.1">
    <property type="nucleotide sequence ID" value="NZ_AOHX01000028.1"/>
</dbReference>
<gene>
    <name evidence="1" type="ORF">C495_05563</name>
</gene>
<dbReference type="eggNOG" id="arCOG09205">
    <property type="taxonomic scope" value="Archaea"/>
</dbReference>
<dbReference type="InterPro" id="IPR005500">
    <property type="entry name" value="DUF309"/>
</dbReference>
<name>L9WF10_9EURY</name>
<dbReference type="PANTHER" id="PTHR34796">
    <property type="entry name" value="EXPRESSED PROTEIN"/>
    <property type="match status" value="1"/>
</dbReference>
<dbReference type="InterPro" id="IPR023203">
    <property type="entry name" value="TTHA0068_sf"/>
</dbReference>
<dbReference type="Proteomes" id="UP000011661">
    <property type="component" value="Unassembled WGS sequence"/>
</dbReference>
<accession>L9WF10</accession>
<keyword evidence="2" id="KW-1185">Reference proteome</keyword>
<dbReference type="Pfam" id="PF03745">
    <property type="entry name" value="DUF309"/>
    <property type="match status" value="1"/>
</dbReference>
<dbReference type="EMBL" id="AOHX01000028">
    <property type="protein sequence ID" value="ELY46903.1"/>
    <property type="molecule type" value="Genomic_DNA"/>
</dbReference>
<reference evidence="1 2" key="1">
    <citation type="journal article" date="2014" name="PLoS Genet.">
        <title>Phylogenetically driven sequencing of extremely halophilic archaea reveals strategies for static and dynamic osmo-response.</title>
        <authorList>
            <person name="Becker E.A."/>
            <person name="Seitzer P.M."/>
            <person name="Tritt A."/>
            <person name="Larsen D."/>
            <person name="Krusor M."/>
            <person name="Yao A.I."/>
            <person name="Wu D."/>
            <person name="Madern D."/>
            <person name="Eisen J.A."/>
            <person name="Darling A.E."/>
            <person name="Facciotti M.T."/>
        </authorList>
    </citation>
    <scope>NUCLEOTIDE SEQUENCE [LARGE SCALE GENOMIC DNA]</scope>
    <source>
        <strain evidence="1 2">JCM 14089</strain>
    </source>
</reference>
<dbReference type="SUPFAM" id="SSF140663">
    <property type="entry name" value="TTHA0068-like"/>
    <property type="match status" value="1"/>
</dbReference>
<evidence type="ECO:0008006" key="3">
    <source>
        <dbReference type="Google" id="ProtNLM"/>
    </source>
</evidence>
<comment type="caution">
    <text evidence="1">The sequence shown here is derived from an EMBL/GenBank/DDBJ whole genome shotgun (WGS) entry which is preliminary data.</text>
</comment>
<organism evidence="1 2">
    <name type="scientific">Natronorubrum sulfidifaciens JCM 14089</name>
    <dbReference type="NCBI Taxonomy" id="1230460"/>
    <lineage>
        <taxon>Archaea</taxon>
        <taxon>Methanobacteriati</taxon>
        <taxon>Methanobacteriota</taxon>
        <taxon>Stenosarchaea group</taxon>
        <taxon>Halobacteria</taxon>
        <taxon>Halobacteriales</taxon>
        <taxon>Natrialbaceae</taxon>
        <taxon>Natronorubrum</taxon>
    </lineage>
</organism>
<evidence type="ECO:0000313" key="2">
    <source>
        <dbReference type="Proteomes" id="UP000011661"/>
    </source>
</evidence>
<evidence type="ECO:0000313" key="1">
    <source>
        <dbReference type="EMBL" id="ELY46903.1"/>
    </source>
</evidence>
<dbReference type="AlphaFoldDB" id="L9WF10"/>
<sequence length="204" mass="23104">MRDQLRAGAALYNAGYYHAAHNAWEDHWLDLEADTDDERLLHGLIQSTAAVFHACERNWDGAVGVADSALEYLAVLPPTYRDVSLPAIRAFLSELATDPECLERRPPVRLTHDDEVPTLSTLEFGPTAIVAPILANELGFDQEPIEQARRYAEQDLEAGNDGSRFITLLFDFVRDETHREIIYQRLCNHASRRQAREEDVEGLF</sequence>
<dbReference type="OrthoDB" id="270022at2157"/>
<dbReference type="PANTHER" id="PTHR34796:SF1">
    <property type="entry name" value="EXPRESSED PROTEIN"/>
    <property type="match status" value="1"/>
</dbReference>
<proteinExistence type="predicted"/>
<dbReference type="PATRIC" id="fig|1230460.4.peg.1129"/>
<dbReference type="Gene3D" id="1.10.3450.10">
    <property type="entry name" value="TTHA0068-like"/>
    <property type="match status" value="1"/>
</dbReference>